<evidence type="ECO:0000256" key="1">
    <source>
        <dbReference type="ARBA" id="ARBA00004123"/>
    </source>
</evidence>
<keyword evidence="8" id="KW-0378">Hydrolase</keyword>
<evidence type="ECO:0000256" key="4">
    <source>
        <dbReference type="SAM" id="MobiDB-lite"/>
    </source>
</evidence>
<keyword evidence="2" id="KW-0819">tRNA processing</keyword>
<dbReference type="AlphaFoldDB" id="A0AAF0DS43"/>
<sequence>MGKRPSEGDAGVAPKRARPGSWAPPQPTAIAPNAMVPDQLDVEAAINVRKTEILALHRAMKQAREATNTRAWQLLPRHLRRRAASHNLLRLPSRLRSKARAELRASNTTPKTRSAMRRRAPERTLIGFARRRAALTRRAARHEKRWLETHLWHAKRFRAAHGWEEHWTNGAQMCSTILLQRPVGENARVSNALFVSPLAPIQVLWVAGHGAYRECHVWVHPAGAPDVHALLLQALKLVRIEAQRSSKHRTCVPQRWDVPVDVHVARLESAPHPALAAGTLHTRRGRAHHLGTVEERALEGYNVFELSGSDAGRILGGVLQPVEPANQLDGAAQRLFSRITGRKQALTPSQLPHGLVISLLVHDPRLAFPPKNAPLAQEQCEAGTQDILDVTTPLNDARFFSYKHLPVFSKGDMDRRRAQLVPGEHLRPTAEDDRIPVVLIASWQDSPLASGYTLLVPRGWALPFWHSLVFTGARVLGQEQLRQRHLNAGLATFPHDWVASRAYAVLEREAAVRRAEAWRRKPPAKRVNYDHGEAVCPHPFGGMELWRDALQNGAHAPCSDSLVDVPITAGAWARLQEGVQRPAVDPKYTRYVSLWTRRAFSDGVNVNAVPPSLPVLRNSLVRVLLIACRRGAFQSVSTLHLPPTMADTRAWRAALDPPTREKQAARSALDALERSVPEPFVGAVTTGDYALADGRGRAVASMSLLAWMELERRETALAAEATPHRWGLRKRNPVPLAHLVLVRNVQGGVLRAASAKLMPT</sequence>
<dbReference type="Pfam" id="PF08170">
    <property type="entry name" value="POPLD"/>
    <property type="match status" value="1"/>
</dbReference>
<dbReference type="GO" id="GO:0000172">
    <property type="term" value="C:ribonuclease MRP complex"/>
    <property type="evidence" value="ECO:0007669"/>
    <property type="project" value="InterPro"/>
</dbReference>
<dbReference type="Pfam" id="PF06978">
    <property type="entry name" value="POP1_N"/>
    <property type="match status" value="1"/>
</dbReference>
<keyword evidence="9" id="KW-1185">Reference proteome</keyword>
<dbReference type="InterPro" id="IPR009723">
    <property type="entry name" value="Pop1_N"/>
</dbReference>
<dbReference type="Proteomes" id="UP001216638">
    <property type="component" value="Chromosome 2"/>
</dbReference>
<evidence type="ECO:0000259" key="7">
    <source>
        <dbReference type="Pfam" id="PF22770"/>
    </source>
</evidence>
<feature type="domain" description="Pop1 N-terminal" evidence="5">
    <location>
        <begin position="46"/>
        <end position="124"/>
    </location>
</feature>
<feature type="region of interest" description="Disordered" evidence="4">
    <location>
        <begin position="1"/>
        <end position="33"/>
    </location>
</feature>
<gene>
    <name evidence="8" type="primary">POP1</name>
    <name evidence="8" type="ORF">MBRA1_001827</name>
</gene>
<feature type="region of interest" description="Disordered" evidence="4">
    <location>
        <begin position="99"/>
        <end position="120"/>
    </location>
</feature>
<dbReference type="GO" id="GO:0005655">
    <property type="term" value="C:nucleolar ribonuclease P complex"/>
    <property type="evidence" value="ECO:0007669"/>
    <property type="project" value="InterPro"/>
</dbReference>
<reference evidence="8" key="1">
    <citation type="submission" date="2023-03" db="EMBL/GenBank/DDBJ databases">
        <title>Mating type loci evolution in Malassezia.</title>
        <authorList>
            <person name="Coelho M.A."/>
        </authorList>
    </citation>
    <scope>NUCLEOTIDE SEQUENCE</scope>
    <source>
        <strain evidence="8">CBS 14135</strain>
    </source>
</reference>
<organism evidence="8 9">
    <name type="scientific">Malassezia brasiliensis</name>
    <dbReference type="NCBI Taxonomy" id="1821822"/>
    <lineage>
        <taxon>Eukaryota</taxon>
        <taxon>Fungi</taxon>
        <taxon>Dikarya</taxon>
        <taxon>Basidiomycota</taxon>
        <taxon>Ustilaginomycotina</taxon>
        <taxon>Malasseziomycetes</taxon>
        <taxon>Malasseziales</taxon>
        <taxon>Malasseziaceae</taxon>
        <taxon>Malassezia</taxon>
    </lineage>
</organism>
<dbReference type="EC" id="3.1.26.5" evidence="8"/>
<name>A0AAF0DS43_9BASI</name>
<dbReference type="EMBL" id="CP119952">
    <property type="protein sequence ID" value="WFC95180.1"/>
    <property type="molecule type" value="Genomic_DNA"/>
</dbReference>
<evidence type="ECO:0000259" key="6">
    <source>
        <dbReference type="Pfam" id="PF08170"/>
    </source>
</evidence>
<dbReference type="InterPro" id="IPR012590">
    <property type="entry name" value="POPLD_dom"/>
</dbReference>
<dbReference type="InterPro" id="IPR039182">
    <property type="entry name" value="Pop1"/>
</dbReference>
<feature type="domain" description="POPLD" evidence="6">
    <location>
        <begin position="451"/>
        <end position="540"/>
    </location>
</feature>
<evidence type="ECO:0000259" key="5">
    <source>
        <dbReference type="Pfam" id="PF06978"/>
    </source>
</evidence>
<feature type="domain" description="POP1 C-terminal" evidence="7">
    <location>
        <begin position="666"/>
        <end position="754"/>
    </location>
</feature>
<evidence type="ECO:0000313" key="9">
    <source>
        <dbReference type="Proteomes" id="UP001216638"/>
    </source>
</evidence>
<proteinExistence type="predicted"/>
<accession>A0AAF0DS43</accession>
<dbReference type="Pfam" id="PF22770">
    <property type="entry name" value="POP1_C"/>
    <property type="match status" value="1"/>
</dbReference>
<comment type="subcellular location">
    <subcellularLocation>
        <location evidence="1">Nucleus</location>
    </subcellularLocation>
</comment>
<evidence type="ECO:0000256" key="3">
    <source>
        <dbReference type="ARBA" id="ARBA00023242"/>
    </source>
</evidence>
<evidence type="ECO:0000256" key="2">
    <source>
        <dbReference type="ARBA" id="ARBA00022694"/>
    </source>
</evidence>
<keyword evidence="3" id="KW-0539">Nucleus</keyword>
<dbReference type="GO" id="GO:0004526">
    <property type="term" value="F:ribonuclease P activity"/>
    <property type="evidence" value="ECO:0007669"/>
    <property type="project" value="UniProtKB-EC"/>
</dbReference>
<dbReference type="GO" id="GO:0001682">
    <property type="term" value="P:tRNA 5'-leader removal"/>
    <property type="evidence" value="ECO:0007669"/>
    <property type="project" value="InterPro"/>
</dbReference>
<evidence type="ECO:0000313" key="8">
    <source>
        <dbReference type="EMBL" id="WFC95180.1"/>
    </source>
</evidence>
<dbReference type="PANTHER" id="PTHR22731:SF3">
    <property type="entry name" value="RIBONUCLEASES P_MRP PROTEIN SUBUNIT POP1"/>
    <property type="match status" value="1"/>
</dbReference>
<dbReference type="PANTHER" id="PTHR22731">
    <property type="entry name" value="RIBONUCLEASES P/MRP PROTEIN SUBUNIT POP1"/>
    <property type="match status" value="1"/>
</dbReference>
<protein>
    <submittedName>
        <fullName evidence="8">Ribonuclease P</fullName>
        <ecNumber evidence="8">3.1.26.5</ecNumber>
    </submittedName>
</protein>
<dbReference type="InterPro" id="IPR055079">
    <property type="entry name" value="POP1_C"/>
</dbReference>